<evidence type="ECO:0000313" key="2">
    <source>
        <dbReference type="EMBL" id="KAH7261563.1"/>
    </source>
</evidence>
<evidence type="ECO:0000313" key="3">
    <source>
        <dbReference type="Proteomes" id="UP000813427"/>
    </source>
</evidence>
<dbReference type="OrthoDB" id="4161186at2759"/>
<evidence type="ECO:0000259" key="1">
    <source>
        <dbReference type="Pfam" id="PF20516"/>
    </source>
</evidence>
<comment type="caution">
    <text evidence="2">The sequence shown here is derived from an EMBL/GenBank/DDBJ whole genome shotgun (WGS) entry which is preliminary data.</text>
</comment>
<keyword evidence="3" id="KW-1185">Reference proteome</keyword>
<dbReference type="AlphaFoldDB" id="A0A8K0SBD7"/>
<organism evidence="2 3">
    <name type="scientific">Fusarium tricinctum</name>
    <dbReference type="NCBI Taxonomy" id="61284"/>
    <lineage>
        <taxon>Eukaryota</taxon>
        <taxon>Fungi</taxon>
        <taxon>Dikarya</taxon>
        <taxon>Ascomycota</taxon>
        <taxon>Pezizomycotina</taxon>
        <taxon>Sordariomycetes</taxon>
        <taxon>Hypocreomycetidae</taxon>
        <taxon>Hypocreales</taxon>
        <taxon>Nectriaceae</taxon>
        <taxon>Fusarium</taxon>
        <taxon>Fusarium tricinctum species complex</taxon>
    </lineage>
</organism>
<sequence>NHLVYTPLIKVVIKQKYWPGSSLLKISPCITTSVTAHYHKFPLASTKVDYILHINPPASTEVDTATHRLQTSTLEKSINHTSFNPLRILPIYLSIETKKYGGNIKKGDVQMASW</sequence>
<dbReference type="InterPro" id="IPR046797">
    <property type="entry name" value="PDDEXK_12"/>
</dbReference>
<proteinExistence type="predicted"/>
<feature type="domain" description="PD-(D/E)XK nuclease-like" evidence="1">
    <location>
        <begin position="1"/>
        <end position="114"/>
    </location>
</feature>
<protein>
    <recommendedName>
        <fullName evidence="1">PD-(D/E)XK nuclease-like domain-containing protein</fullName>
    </recommendedName>
</protein>
<accession>A0A8K0SBD7</accession>
<dbReference type="EMBL" id="JAGPXF010000001">
    <property type="protein sequence ID" value="KAH7261563.1"/>
    <property type="molecule type" value="Genomic_DNA"/>
</dbReference>
<dbReference type="Pfam" id="PF20516">
    <property type="entry name" value="PDDEXK_12"/>
    <property type="match status" value="1"/>
</dbReference>
<reference evidence="2" key="1">
    <citation type="journal article" date="2021" name="Nat. Commun.">
        <title>Genetic determinants of endophytism in the Arabidopsis root mycobiome.</title>
        <authorList>
            <person name="Mesny F."/>
            <person name="Miyauchi S."/>
            <person name="Thiergart T."/>
            <person name="Pickel B."/>
            <person name="Atanasova L."/>
            <person name="Karlsson M."/>
            <person name="Huettel B."/>
            <person name="Barry K.W."/>
            <person name="Haridas S."/>
            <person name="Chen C."/>
            <person name="Bauer D."/>
            <person name="Andreopoulos W."/>
            <person name="Pangilinan J."/>
            <person name="LaButti K."/>
            <person name="Riley R."/>
            <person name="Lipzen A."/>
            <person name="Clum A."/>
            <person name="Drula E."/>
            <person name="Henrissat B."/>
            <person name="Kohler A."/>
            <person name="Grigoriev I.V."/>
            <person name="Martin F.M."/>
            <person name="Hacquard S."/>
        </authorList>
    </citation>
    <scope>NUCLEOTIDE SEQUENCE</scope>
    <source>
        <strain evidence="2">MPI-SDFR-AT-0068</strain>
    </source>
</reference>
<feature type="non-terminal residue" evidence="2">
    <location>
        <position position="1"/>
    </location>
</feature>
<name>A0A8K0SBD7_9HYPO</name>
<dbReference type="Proteomes" id="UP000813427">
    <property type="component" value="Unassembled WGS sequence"/>
</dbReference>
<gene>
    <name evidence="2" type="ORF">BKA59DRAFT_385991</name>
</gene>